<organism evidence="2 3">
    <name type="scientific">Floricoccus tropicus</name>
    <dbReference type="NCBI Taxonomy" id="1859473"/>
    <lineage>
        <taxon>Bacteria</taxon>
        <taxon>Bacillati</taxon>
        <taxon>Bacillota</taxon>
        <taxon>Bacilli</taxon>
        <taxon>Lactobacillales</taxon>
        <taxon>Streptococcaceae</taxon>
        <taxon>Floricoccus</taxon>
    </lineage>
</organism>
<protein>
    <recommendedName>
        <fullName evidence="4">Transcriptional regulator</fullName>
    </recommendedName>
</protein>
<dbReference type="Pfam" id="PF00543">
    <property type="entry name" value="P-II"/>
    <property type="match status" value="1"/>
</dbReference>
<proteinExistence type="inferred from homology"/>
<dbReference type="PRINTS" id="PR00340">
    <property type="entry name" value="PIIGLNB"/>
</dbReference>
<reference evidence="3" key="1">
    <citation type="submission" date="2016-09" db="EMBL/GenBank/DDBJ databases">
        <title>Draft genome sequence of a novel species of the family Streptococcaceae isolated from flowers.</title>
        <authorList>
            <person name="Chuah L.-O."/>
            <person name="Yap K.-P."/>
            <person name="Thong K.L."/>
            <person name="Liong M.T."/>
            <person name="Ahmad R."/>
            <person name="Rusul G."/>
        </authorList>
    </citation>
    <scope>NUCLEOTIDE SEQUENCE [LARGE SCALE GENOMIC DNA]</scope>
    <source>
        <strain evidence="3">DF1</strain>
    </source>
</reference>
<dbReference type="SMART" id="SM00938">
    <property type="entry name" value="P-II"/>
    <property type="match status" value="1"/>
</dbReference>
<dbReference type="PANTHER" id="PTHR30115">
    <property type="entry name" value="NITROGEN REGULATORY PROTEIN P-II"/>
    <property type="match status" value="1"/>
</dbReference>
<dbReference type="InterPro" id="IPR017918">
    <property type="entry name" value="N-reg_PII_CS"/>
</dbReference>
<keyword evidence="3" id="KW-1185">Reference proteome</keyword>
<dbReference type="Proteomes" id="UP000178622">
    <property type="component" value="Unassembled WGS sequence"/>
</dbReference>
<evidence type="ECO:0000313" key="2">
    <source>
        <dbReference type="EMBL" id="OFI48152.1"/>
    </source>
</evidence>
<dbReference type="Gene3D" id="3.30.70.120">
    <property type="match status" value="1"/>
</dbReference>
<name>A0A1E8GIR1_9LACT</name>
<dbReference type="RefSeq" id="WP_070793164.1">
    <property type="nucleotide sequence ID" value="NZ_MKIR01000026.1"/>
</dbReference>
<accession>A0A1E8GIR1</accession>
<gene>
    <name evidence="2" type="ORF">BG261_07675</name>
</gene>
<dbReference type="InterPro" id="IPR002187">
    <property type="entry name" value="N-reg_PII"/>
</dbReference>
<dbReference type="EMBL" id="MKIR01000026">
    <property type="protein sequence ID" value="OFI48152.1"/>
    <property type="molecule type" value="Genomic_DNA"/>
</dbReference>
<dbReference type="SUPFAM" id="SSF54913">
    <property type="entry name" value="GlnB-like"/>
    <property type="match status" value="1"/>
</dbReference>
<evidence type="ECO:0000313" key="3">
    <source>
        <dbReference type="Proteomes" id="UP000178622"/>
    </source>
</evidence>
<dbReference type="OrthoDB" id="9802729at2"/>
<evidence type="ECO:0008006" key="4">
    <source>
        <dbReference type="Google" id="ProtNLM"/>
    </source>
</evidence>
<dbReference type="InterPro" id="IPR015867">
    <property type="entry name" value="N-reg_PII/ATP_PRibTrfase_C"/>
</dbReference>
<dbReference type="PANTHER" id="PTHR30115:SF11">
    <property type="entry name" value="NITROGEN REGULATORY PROTEIN P-II HOMOLOG"/>
    <property type="match status" value="1"/>
</dbReference>
<dbReference type="GO" id="GO:0005829">
    <property type="term" value="C:cytosol"/>
    <property type="evidence" value="ECO:0007669"/>
    <property type="project" value="TreeGrafter"/>
</dbReference>
<dbReference type="STRING" id="1859473.BG261_07675"/>
<sequence length="127" mass="14125">MKKIEAVIRTEKLEDLKMKFADETLITGMTVSQVLGFGEQKGFKEYVRGKAVQPMLLAKVKIEVVCQDANVDAIVEEIRQAVTTGEAGDGKIFIYPIEKVIKIRTAAEEKDNINGLNLTGIQIEKNK</sequence>
<evidence type="ECO:0000256" key="1">
    <source>
        <dbReference type="RuleBase" id="RU003936"/>
    </source>
</evidence>
<dbReference type="InterPro" id="IPR011322">
    <property type="entry name" value="N-reg_PII-like_a/b"/>
</dbReference>
<dbReference type="GO" id="GO:0006808">
    <property type="term" value="P:regulation of nitrogen utilization"/>
    <property type="evidence" value="ECO:0007669"/>
    <property type="project" value="InterPro"/>
</dbReference>
<dbReference type="PROSITE" id="PS51343">
    <property type="entry name" value="PII_GLNB_DOM"/>
    <property type="match status" value="1"/>
</dbReference>
<comment type="similarity">
    <text evidence="1">Belongs to the P(II) protein family.</text>
</comment>
<comment type="caution">
    <text evidence="2">The sequence shown here is derived from an EMBL/GenBank/DDBJ whole genome shotgun (WGS) entry which is preliminary data.</text>
</comment>
<dbReference type="GO" id="GO:0005524">
    <property type="term" value="F:ATP binding"/>
    <property type="evidence" value="ECO:0007669"/>
    <property type="project" value="TreeGrafter"/>
</dbReference>
<dbReference type="PROSITE" id="PS00638">
    <property type="entry name" value="PII_GLNB_CTER"/>
    <property type="match status" value="1"/>
</dbReference>
<dbReference type="GO" id="GO:0030234">
    <property type="term" value="F:enzyme regulator activity"/>
    <property type="evidence" value="ECO:0007669"/>
    <property type="project" value="InterPro"/>
</dbReference>
<dbReference type="AlphaFoldDB" id="A0A1E8GIR1"/>